<accession>A0A4S1CB70</accession>
<sequence length="319" mass="34896">MNVWLIGAGTMARDYAKVLLALGADTAVIGRGEASALRFREETGLPVFTGGLSDFLEQNPPLPDAAIVSVGVEGLAGTTMQLLRYGVRTILVEKPAALVTSEMRELHAETVRTGANVFVAYNRRFYASTLRALEMIEEDGGLQSCNFEFTEWGHEIEGLVKAAGVKDNWFISNSTHVVDLAYHLGGNPVSFNAYTSGALTWHPAASIFAGAGVTDRGVVFSYQANWGAPGRWGVEALTAKRRLIFRPMESLQVMHKGTVRIEPVEIDDSLDKAFKPGLYQQVNRFLAGSWEGFCTTAEQLERWPLYCRMAGYDLPAALP</sequence>
<keyword evidence="3" id="KW-1185">Reference proteome</keyword>
<evidence type="ECO:0000259" key="1">
    <source>
        <dbReference type="Pfam" id="PF01408"/>
    </source>
</evidence>
<gene>
    <name evidence="2" type="ORF">E4633_16460</name>
</gene>
<dbReference type="InterPro" id="IPR000683">
    <property type="entry name" value="Gfo/Idh/MocA-like_OxRdtase_N"/>
</dbReference>
<dbReference type="PANTHER" id="PTHR43377">
    <property type="entry name" value="BILIVERDIN REDUCTASE A"/>
    <property type="match status" value="1"/>
</dbReference>
<dbReference type="AlphaFoldDB" id="A0A4S1CB70"/>
<proteinExistence type="predicted"/>
<dbReference type="InterPro" id="IPR036291">
    <property type="entry name" value="NAD(P)-bd_dom_sf"/>
</dbReference>
<evidence type="ECO:0000313" key="3">
    <source>
        <dbReference type="Proteomes" id="UP000306416"/>
    </source>
</evidence>
<dbReference type="Gene3D" id="3.40.50.720">
    <property type="entry name" value="NAD(P)-binding Rossmann-like Domain"/>
    <property type="match status" value="1"/>
</dbReference>
<dbReference type="SUPFAM" id="SSF51735">
    <property type="entry name" value="NAD(P)-binding Rossmann-fold domains"/>
    <property type="match status" value="1"/>
</dbReference>
<feature type="domain" description="Gfo/Idh/MocA-like oxidoreductase N-terminal" evidence="1">
    <location>
        <begin position="2"/>
        <end position="121"/>
    </location>
</feature>
<dbReference type="PANTHER" id="PTHR43377:SF1">
    <property type="entry name" value="BILIVERDIN REDUCTASE A"/>
    <property type="match status" value="1"/>
</dbReference>
<dbReference type="EMBL" id="SRSC01000004">
    <property type="protein sequence ID" value="TGU70595.1"/>
    <property type="molecule type" value="Genomic_DNA"/>
</dbReference>
<name>A0A4S1CB70_9BACT</name>
<dbReference type="Pfam" id="PF01408">
    <property type="entry name" value="GFO_IDH_MocA"/>
    <property type="match status" value="1"/>
</dbReference>
<protein>
    <submittedName>
        <fullName evidence="2">Gfo/Idh/MocA family oxidoreductase</fullName>
    </submittedName>
</protein>
<reference evidence="2 3" key="1">
    <citation type="submission" date="2019-04" db="EMBL/GenBank/DDBJ databases">
        <title>Geobacter oryzae sp. nov., ferric-reducing bacteria isolated from paddy soil.</title>
        <authorList>
            <person name="Xu Z."/>
            <person name="Masuda Y."/>
            <person name="Itoh H."/>
            <person name="Senoo K."/>
        </authorList>
    </citation>
    <scope>NUCLEOTIDE SEQUENCE [LARGE SCALE GENOMIC DNA]</scope>
    <source>
        <strain evidence="2 3">Red111</strain>
    </source>
</reference>
<evidence type="ECO:0000313" key="2">
    <source>
        <dbReference type="EMBL" id="TGU70595.1"/>
    </source>
</evidence>
<dbReference type="Proteomes" id="UP000306416">
    <property type="component" value="Unassembled WGS sequence"/>
</dbReference>
<dbReference type="GO" id="GO:0000166">
    <property type="term" value="F:nucleotide binding"/>
    <property type="evidence" value="ECO:0007669"/>
    <property type="project" value="InterPro"/>
</dbReference>
<dbReference type="InterPro" id="IPR051450">
    <property type="entry name" value="Gfo/Idh/MocA_Oxidoreductases"/>
</dbReference>
<dbReference type="RefSeq" id="WP_135871767.1">
    <property type="nucleotide sequence ID" value="NZ_SRSC01000004.1"/>
</dbReference>
<organism evidence="2 3">
    <name type="scientific">Geomonas terrae</name>
    <dbReference type="NCBI Taxonomy" id="2562681"/>
    <lineage>
        <taxon>Bacteria</taxon>
        <taxon>Pseudomonadati</taxon>
        <taxon>Thermodesulfobacteriota</taxon>
        <taxon>Desulfuromonadia</taxon>
        <taxon>Geobacterales</taxon>
        <taxon>Geobacteraceae</taxon>
        <taxon>Geomonas</taxon>
    </lineage>
</organism>
<comment type="caution">
    <text evidence="2">The sequence shown here is derived from an EMBL/GenBank/DDBJ whole genome shotgun (WGS) entry which is preliminary data.</text>
</comment>
<dbReference type="Gene3D" id="3.30.360.10">
    <property type="entry name" value="Dihydrodipicolinate Reductase, domain 2"/>
    <property type="match status" value="1"/>
</dbReference>